<dbReference type="PANTHER" id="PTHR43094:SF1">
    <property type="entry name" value="AMINOTRANSFERASE CLASS-III"/>
    <property type="match status" value="1"/>
</dbReference>
<dbReference type="Proteomes" id="UP000800038">
    <property type="component" value="Unassembled WGS sequence"/>
</dbReference>
<evidence type="ECO:0000256" key="3">
    <source>
        <dbReference type="RuleBase" id="RU003560"/>
    </source>
</evidence>
<dbReference type="InterPro" id="IPR015422">
    <property type="entry name" value="PyrdxlP-dep_Trfase_small"/>
</dbReference>
<evidence type="ECO:0000256" key="4">
    <source>
        <dbReference type="SAM" id="MobiDB-lite"/>
    </source>
</evidence>
<comment type="similarity">
    <text evidence="1 3">Belongs to the class-III pyridoxal-phosphate-dependent aminotransferase family.</text>
</comment>
<evidence type="ECO:0000256" key="1">
    <source>
        <dbReference type="ARBA" id="ARBA00008954"/>
    </source>
</evidence>
<dbReference type="OrthoDB" id="5419315at2759"/>
<feature type="compositionally biased region" description="Polar residues" evidence="4">
    <location>
        <begin position="7"/>
        <end position="19"/>
    </location>
</feature>
<dbReference type="PROSITE" id="PS00600">
    <property type="entry name" value="AA_TRANSFER_CLASS_3"/>
    <property type="match status" value="1"/>
</dbReference>
<protein>
    <submittedName>
        <fullName evidence="5">Omega-amino acid-pyruvate aminotransferase</fullName>
    </submittedName>
</protein>
<dbReference type="GO" id="GO:0030170">
    <property type="term" value="F:pyridoxal phosphate binding"/>
    <property type="evidence" value="ECO:0007669"/>
    <property type="project" value="InterPro"/>
</dbReference>
<evidence type="ECO:0000313" key="5">
    <source>
        <dbReference type="EMBL" id="KAF1939899.1"/>
    </source>
</evidence>
<sequence>MAPGTLLNESNSPISTDYTSILAPTNTDTPTTAPHRPIPLPLWSPPFTSNTISPESVLLRRNARSPPLWNTYADGNWLEVSDGTRKWKIFDGSGGAGVSNIGHNDRRVYAAIDEQRETGVSYAASLSFRTAVVENFANFLIHSTNYEMAEAVFYCSGSEATDAAQKLCYQYHSRLKQDPQPGCRWFIARERSYHGATLGALELSGHRGRKEMYKPILPENTQFVSSCYPYRDMKEGETAAQYVERLADELDRKIRKIGPEKVAGFIAEPVVGAALGCVPALPGYLAAMKKVCRKHGVLIIFDEIMCGMGRTGRMHAWQEEGVVPDILLVGKGLAGGYAAISAMIVGKEIVVALGHGVFAHGHTFQNFPAACAAGLAVQMIIQDENLIQNAYEKGEKLEKKLAARLGNHPHVGNIRGPGLFKGIEFVLDKKTKETFHPEIGVAWQIYERGLTPEYGIYVYPGSGTVDGFKGDHIIIAPAYNVTDEDIDLVVDRVSNLITSYFEDLKVSSK</sequence>
<evidence type="ECO:0000256" key="2">
    <source>
        <dbReference type="ARBA" id="ARBA00022898"/>
    </source>
</evidence>
<organism evidence="5 6">
    <name type="scientific">Clathrospora elynae</name>
    <dbReference type="NCBI Taxonomy" id="706981"/>
    <lineage>
        <taxon>Eukaryota</taxon>
        <taxon>Fungi</taxon>
        <taxon>Dikarya</taxon>
        <taxon>Ascomycota</taxon>
        <taxon>Pezizomycotina</taxon>
        <taxon>Dothideomycetes</taxon>
        <taxon>Pleosporomycetidae</taxon>
        <taxon>Pleosporales</taxon>
        <taxon>Diademaceae</taxon>
        <taxon>Clathrospora</taxon>
    </lineage>
</organism>
<dbReference type="EMBL" id="ML976072">
    <property type="protein sequence ID" value="KAF1939899.1"/>
    <property type="molecule type" value="Genomic_DNA"/>
</dbReference>
<reference evidence="5" key="1">
    <citation type="journal article" date="2020" name="Stud. Mycol.">
        <title>101 Dothideomycetes genomes: a test case for predicting lifestyles and emergence of pathogens.</title>
        <authorList>
            <person name="Haridas S."/>
            <person name="Albert R."/>
            <person name="Binder M."/>
            <person name="Bloem J."/>
            <person name="Labutti K."/>
            <person name="Salamov A."/>
            <person name="Andreopoulos B."/>
            <person name="Baker S."/>
            <person name="Barry K."/>
            <person name="Bills G."/>
            <person name="Bluhm B."/>
            <person name="Cannon C."/>
            <person name="Castanera R."/>
            <person name="Culley D."/>
            <person name="Daum C."/>
            <person name="Ezra D."/>
            <person name="Gonzalez J."/>
            <person name="Henrissat B."/>
            <person name="Kuo A."/>
            <person name="Liang C."/>
            <person name="Lipzen A."/>
            <person name="Lutzoni F."/>
            <person name="Magnuson J."/>
            <person name="Mondo S."/>
            <person name="Nolan M."/>
            <person name="Ohm R."/>
            <person name="Pangilinan J."/>
            <person name="Park H.-J."/>
            <person name="Ramirez L."/>
            <person name="Alfaro M."/>
            <person name="Sun H."/>
            <person name="Tritt A."/>
            <person name="Yoshinaga Y."/>
            <person name="Zwiers L.-H."/>
            <person name="Turgeon B."/>
            <person name="Goodwin S."/>
            <person name="Spatafora J."/>
            <person name="Crous P."/>
            <person name="Grigoriev I."/>
        </authorList>
    </citation>
    <scope>NUCLEOTIDE SEQUENCE</scope>
    <source>
        <strain evidence="5">CBS 161.51</strain>
    </source>
</reference>
<keyword evidence="2 3" id="KW-0663">Pyridoxal phosphate</keyword>
<dbReference type="GO" id="GO:0005829">
    <property type="term" value="C:cytosol"/>
    <property type="evidence" value="ECO:0007669"/>
    <property type="project" value="TreeGrafter"/>
</dbReference>
<dbReference type="InterPro" id="IPR015421">
    <property type="entry name" value="PyrdxlP-dep_Trfase_major"/>
</dbReference>
<dbReference type="SUPFAM" id="SSF53383">
    <property type="entry name" value="PLP-dependent transferases"/>
    <property type="match status" value="1"/>
</dbReference>
<keyword evidence="6" id="KW-1185">Reference proteome</keyword>
<dbReference type="AlphaFoldDB" id="A0A6A5SKE6"/>
<keyword evidence="5" id="KW-0808">Transferase</keyword>
<accession>A0A6A5SKE6</accession>
<feature type="compositionally biased region" description="Low complexity" evidence="4">
    <location>
        <begin position="23"/>
        <end position="33"/>
    </location>
</feature>
<dbReference type="InterPro" id="IPR049704">
    <property type="entry name" value="Aminotrans_3_PPA_site"/>
</dbReference>
<evidence type="ECO:0000313" key="6">
    <source>
        <dbReference type="Proteomes" id="UP000800038"/>
    </source>
</evidence>
<name>A0A6A5SKE6_9PLEO</name>
<dbReference type="GO" id="GO:0008483">
    <property type="term" value="F:transaminase activity"/>
    <property type="evidence" value="ECO:0007669"/>
    <property type="project" value="UniProtKB-KW"/>
</dbReference>
<dbReference type="InterPro" id="IPR005814">
    <property type="entry name" value="Aminotrans_3"/>
</dbReference>
<dbReference type="Gene3D" id="3.90.1150.10">
    <property type="entry name" value="Aspartate Aminotransferase, domain 1"/>
    <property type="match status" value="1"/>
</dbReference>
<dbReference type="Gene3D" id="3.40.640.10">
    <property type="entry name" value="Type I PLP-dependent aspartate aminotransferase-like (Major domain)"/>
    <property type="match status" value="1"/>
</dbReference>
<proteinExistence type="inferred from homology"/>
<keyword evidence="5" id="KW-0032">Aminotransferase</keyword>
<dbReference type="CDD" id="cd00610">
    <property type="entry name" value="OAT_like"/>
    <property type="match status" value="1"/>
</dbReference>
<dbReference type="InterPro" id="IPR015424">
    <property type="entry name" value="PyrdxlP-dep_Trfase"/>
</dbReference>
<feature type="region of interest" description="Disordered" evidence="4">
    <location>
        <begin position="1"/>
        <end position="33"/>
    </location>
</feature>
<dbReference type="Pfam" id="PF00202">
    <property type="entry name" value="Aminotran_3"/>
    <property type="match status" value="1"/>
</dbReference>
<keyword evidence="5" id="KW-0670">Pyruvate</keyword>
<dbReference type="PANTHER" id="PTHR43094">
    <property type="entry name" value="AMINOTRANSFERASE"/>
    <property type="match status" value="1"/>
</dbReference>
<gene>
    <name evidence="5" type="ORF">EJ02DRAFT_407525</name>
</gene>